<dbReference type="Proteomes" id="UP001647509">
    <property type="component" value="Unassembled WGS sequence"/>
</dbReference>
<comment type="caution">
    <text evidence="1">The sequence shown here is derived from an EMBL/GenBank/DDBJ whole genome shotgun (WGS) entry which is preliminary data.</text>
</comment>
<dbReference type="EMBL" id="JAHKPD010000025">
    <property type="protein sequence ID" value="MBU2952029.1"/>
    <property type="molecule type" value="Genomic_DNA"/>
</dbReference>
<gene>
    <name evidence="1" type="ORF">KO493_15120</name>
</gene>
<protein>
    <submittedName>
        <fullName evidence="1">Gamma-glutamylcyclotransferase</fullName>
    </submittedName>
</protein>
<evidence type="ECO:0000313" key="1">
    <source>
        <dbReference type="EMBL" id="MBU2952029.1"/>
    </source>
</evidence>
<sequence length="135" mass="15618">MKSDYIFVYGTLLKDAEHSMSKFLEKHSAHEADGCFYGKLYLVSWFPGAIPSKNPSEKVYGSLFRVFDFETVFKALDVYEGVNPQSLEPDLFQRHIVSIYLEDHSVIEAWVYFFNHPVEGLKQITSGDFLNYSEK</sequence>
<evidence type="ECO:0000313" key="2">
    <source>
        <dbReference type="Proteomes" id="UP001647509"/>
    </source>
</evidence>
<keyword evidence="2" id="KW-1185">Reference proteome</keyword>
<name>A0ACC5UCP5_9FLAO</name>
<accession>A0ACC5UCP5</accession>
<proteinExistence type="predicted"/>
<organism evidence="1 2">
    <name type="scientific">Pseudotamlana agarivorans</name>
    <dbReference type="NCBI Taxonomy" id="481183"/>
    <lineage>
        <taxon>Bacteria</taxon>
        <taxon>Pseudomonadati</taxon>
        <taxon>Bacteroidota</taxon>
        <taxon>Flavobacteriia</taxon>
        <taxon>Flavobacteriales</taxon>
        <taxon>Flavobacteriaceae</taxon>
        <taxon>Pseudotamlana</taxon>
    </lineage>
</organism>
<reference evidence="1" key="1">
    <citation type="submission" date="2021-05" db="EMBL/GenBank/DDBJ databases">
        <title>Draft genomes of bacteria isolated from model marine particles.</title>
        <authorList>
            <person name="Datta M.S."/>
            <person name="Schwartzman J.A."/>
            <person name="Enke T.N."/>
            <person name="Saavedra J."/>
            <person name="Cermak N."/>
            <person name="Cordero O.X."/>
        </authorList>
    </citation>
    <scope>NUCLEOTIDE SEQUENCE</scope>
    <source>
        <strain evidence="1">I2M19</strain>
    </source>
</reference>